<dbReference type="PANTHER" id="PTHR46128">
    <property type="entry name" value="MITOCHONDRIAL GROUP I INTRON SPLICING FACTOR CCM1"/>
    <property type="match status" value="1"/>
</dbReference>
<dbReference type="Gramene" id="TraesCS2D02G532182.1">
    <property type="protein sequence ID" value="TraesCS2D02G532182.1.cds1"/>
    <property type="gene ID" value="TraesCS2D02G532182"/>
</dbReference>
<comment type="similarity">
    <text evidence="1">Belongs to the PPR family. P subfamily.</text>
</comment>
<evidence type="ECO:0008006" key="8">
    <source>
        <dbReference type="Google" id="ProtNLM"/>
    </source>
</evidence>
<feature type="repeat" description="PPR" evidence="4">
    <location>
        <begin position="420"/>
        <end position="454"/>
    </location>
</feature>
<dbReference type="PROSITE" id="PS51375">
    <property type="entry name" value="PPR"/>
    <property type="match status" value="7"/>
</dbReference>
<feature type="repeat" description="PPR" evidence="4">
    <location>
        <begin position="244"/>
        <end position="278"/>
    </location>
</feature>
<evidence type="ECO:0000256" key="3">
    <source>
        <dbReference type="ARBA" id="ARBA00022946"/>
    </source>
</evidence>
<dbReference type="PANTHER" id="PTHR46128:SF358">
    <property type="entry name" value="TETRATRICOPEPTIDE REPEAT (TPR)-LIKE SUPERFAMILY PROTEIN"/>
    <property type="match status" value="1"/>
</dbReference>
<evidence type="ECO:0000256" key="5">
    <source>
        <dbReference type="SAM" id="MobiDB-lite"/>
    </source>
</evidence>
<feature type="compositionally biased region" description="Low complexity" evidence="5">
    <location>
        <begin position="7"/>
        <end position="21"/>
    </location>
</feature>
<feature type="repeat" description="PPR" evidence="4">
    <location>
        <begin position="279"/>
        <end position="314"/>
    </location>
</feature>
<dbReference type="Pfam" id="PF13041">
    <property type="entry name" value="PPR_2"/>
    <property type="match status" value="2"/>
</dbReference>
<dbReference type="STRING" id="4565.A0A3B6DM22"/>
<reference evidence="6" key="1">
    <citation type="submission" date="2018-08" db="EMBL/GenBank/DDBJ databases">
        <authorList>
            <person name="Rossello M."/>
        </authorList>
    </citation>
    <scope>NUCLEOTIDE SEQUENCE [LARGE SCALE GENOMIC DNA]</scope>
    <source>
        <strain evidence="6">cv. Chinese Spring</strain>
    </source>
</reference>
<name>A0A3B6DM22_WHEAT</name>
<dbReference type="Pfam" id="PF01535">
    <property type="entry name" value="PPR"/>
    <property type="match status" value="2"/>
</dbReference>
<keyword evidence="3" id="KW-0809">Transit peptide</keyword>
<reference evidence="6" key="2">
    <citation type="submission" date="2018-10" db="UniProtKB">
        <authorList>
            <consortium name="EnsemblPlants"/>
        </authorList>
    </citation>
    <scope>IDENTIFICATION</scope>
</reference>
<dbReference type="InterPro" id="IPR050872">
    <property type="entry name" value="PPR_P_subfamily"/>
</dbReference>
<evidence type="ECO:0000256" key="2">
    <source>
        <dbReference type="ARBA" id="ARBA00022737"/>
    </source>
</evidence>
<keyword evidence="7" id="KW-1185">Reference proteome</keyword>
<dbReference type="OrthoDB" id="822380at2759"/>
<dbReference type="SMR" id="A0A3B6DM22"/>
<feature type="repeat" description="PPR" evidence="4">
    <location>
        <begin position="315"/>
        <end position="349"/>
    </location>
</feature>
<protein>
    <recommendedName>
        <fullName evidence="8">Pentacotripeptide-repeat region of PRORP domain-containing protein</fullName>
    </recommendedName>
</protein>
<dbReference type="Gene3D" id="1.25.40.10">
    <property type="entry name" value="Tetratricopeptide repeat domain"/>
    <property type="match status" value="3"/>
</dbReference>
<keyword evidence="2" id="KW-0677">Repeat</keyword>
<accession>A0A3B6DM22</accession>
<evidence type="ECO:0000313" key="7">
    <source>
        <dbReference type="Proteomes" id="UP000019116"/>
    </source>
</evidence>
<dbReference type="Gramene" id="TraesCAD_scaffold_079412_01G000200.1">
    <property type="protein sequence ID" value="TraesCAD_scaffold_079412_01G000200.1"/>
    <property type="gene ID" value="TraesCAD_scaffold_079412_01G000200"/>
</dbReference>
<dbReference type="AlphaFoldDB" id="A0A3B6DM22"/>
<proteinExistence type="inferred from homology"/>
<dbReference type="GeneID" id="123055032"/>
<dbReference type="Gramene" id="TraesROB_scaffold_043733_01G000200.1">
    <property type="protein sequence ID" value="TraesROB_scaffold_043733_01G000200.1"/>
    <property type="gene ID" value="TraesROB_scaffold_043733_01G000200"/>
</dbReference>
<evidence type="ECO:0000313" key="6">
    <source>
        <dbReference type="EnsemblPlants" id="TraesCS2D02G532182.1.cds1"/>
    </source>
</evidence>
<feature type="region of interest" description="Disordered" evidence="5">
    <location>
        <begin position="1"/>
        <end position="21"/>
    </location>
</feature>
<evidence type="ECO:0000256" key="1">
    <source>
        <dbReference type="ARBA" id="ARBA00007626"/>
    </source>
</evidence>
<dbReference type="NCBIfam" id="TIGR00756">
    <property type="entry name" value="PPR"/>
    <property type="match status" value="7"/>
</dbReference>
<sequence length="497" mass="54048">MKCPCSAHPTPQAHAPGAAAASQLLRPAISHPSPVSRVRGGSPAGRPTGPASCVPFLVDGGALLLPRFPLGRQGLLFVASAERVRHRLQPAAAEAAALVAARARAERRRRRHSIAVRLFSGRTHHPRGRVELGWNRPAMPTARLSSLSTSSFKAPSRERRAPLAALAAATERVREGTLSRQDAHHLFDELLGQAAAVPERGLNNFLAALARAPPSSACSDGPGLAIALFNRMSQGAGARVVSPTLCTYSILMDCCCRAGRPDLVVAFFGRLIRLGLRLEVISFSNLLKGLCKAKRSNEALDLLLHRMPELDCAPDVFSYSIVINGCFKEGEVDKACNLFHEMIQLGVQPNVAIYTSIIDALSKCGAMDKAEVVLRQMVDQGIGPNIRTYTSLIHGYSASGQWKEAVRLFKKMIRLGALPDTVMWNSFMDSLCKHRRTKDARDIFDSMAAKGQKPDIFSYSTMLNGYAKEGCFDDMTCLFNSMLQNGILPDHRVFNID</sequence>
<dbReference type="InterPro" id="IPR011990">
    <property type="entry name" value="TPR-like_helical_dom_sf"/>
</dbReference>
<dbReference type="Gramene" id="TraesWEE_scaffold_123746_01G000300.1">
    <property type="protein sequence ID" value="TraesWEE_scaffold_123746_01G000300.1"/>
    <property type="gene ID" value="TraesWEE_scaffold_123746_01G000300"/>
</dbReference>
<dbReference type="Gramene" id="TraesKAR2D01G0448410.1">
    <property type="protein sequence ID" value="cds.TraesKAR2D01G0448410.1"/>
    <property type="gene ID" value="TraesKAR2D01G0448410"/>
</dbReference>
<dbReference type="Gramene" id="TraesCS2D03G1186800.1">
    <property type="protein sequence ID" value="TraesCS2D03G1186800.1.CDS1"/>
    <property type="gene ID" value="TraesCS2D03G1186800"/>
</dbReference>
<gene>
    <name evidence="6" type="primary">LOC123055032</name>
</gene>
<organism evidence="6">
    <name type="scientific">Triticum aestivum</name>
    <name type="common">Wheat</name>
    <dbReference type="NCBI Taxonomy" id="4565"/>
    <lineage>
        <taxon>Eukaryota</taxon>
        <taxon>Viridiplantae</taxon>
        <taxon>Streptophyta</taxon>
        <taxon>Embryophyta</taxon>
        <taxon>Tracheophyta</taxon>
        <taxon>Spermatophyta</taxon>
        <taxon>Magnoliopsida</taxon>
        <taxon>Liliopsida</taxon>
        <taxon>Poales</taxon>
        <taxon>Poaceae</taxon>
        <taxon>BOP clade</taxon>
        <taxon>Pooideae</taxon>
        <taxon>Triticodae</taxon>
        <taxon>Triticeae</taxon>
        <taxon>Triticinae</taxon>
        <taxon>Triticum</taxon>
    </lineage>
</organism>
<dbReference type="InterPro" id="IPR002885">
    <property type="entry name" value="PPR_rpt"/>
</dbReference>
<dbReference type="RefSeq" id="XP_044334873.1">
    <property type="nucleotide sequence ID" value="XM_044478938.1"/>
</dbReference>
<evidence type="ECO:0000256" key="4">
    <source>
        <dbReference type="PROSITE-ProRule" id="PRU00708"/>
    </source>
</evidence>
<feature type="repeat" description="PPR" evidence="4">
    <location>
        <begin position="385"/>
        <end position="419"/>
    </location>
</feature>
<dbReference type="SUPFAM" id="SSF48452">
    <property type="entry name" value="TPR-like"/>
    <property type="match status" value="1"/>
</dbReference>
<dbReference type="EnsemblPlants" id="TraesCS2D02G532182.1">
    <property type="protein sequence ID" value="TraesCS2D02G532182.1.cds1"/>
    <property type="gene ID" value="TraesCS2D02G532182"/>
</dbReference>
<dbReference type="Proteomes" id="UP000019116">
    <property type="component" value="Chromosome 2D"/>
</dbReference>
<dbReference type="Pfam" id="PF12854">
    <property type="entry name" value="PPR_1"/>
    <property type="match status" value="1"/>
</dbReference>
<feature type="repeat" description="PPR" evidence="4">
    <location>
        <begin position="455"/>
        <end position="489"/>
    </location>
</feature>
<feature type="repeat" description="PPR" evidence="4">
    <location>
        <begin position="350"/>
        <end position="384"/>
    </location>
</feature>